<feature type="binding site" evidence="4">
    <location>
        <position position="108"/>
    </location>
    <ligand>
        <name>substrate</name>
    </ligand>
</feature>
<dbReference type="InterPro" id="IPR036265">
    <property type="entry name" value="HIT-like_sf"/>
</dbReference>
<name>A0A7J7IGL4_9RHOD</name>
<keyword evidence="2 7" id="KW-0378">Hydrolase</keyword>
<dbReference type="Gene3D" id="3.30.428.10">
    <property type="entry name" value="HIT-like"/>
    <property type="match status" value="1"/>
</dbReference>
<dbReference type="InterPro" id="IPR039383">
    <property type="entry name" value="FHIT"/>
</dbReference>
<feature type="binding site" evidence="4">
    <location>
        <position position="49"/>
    </location>
    <ligand>
        <name>substrate</name>
    </ligand>
</feature>
<dbReference type="PANTHER" id="PTHR46243:SF1">
    <property type="entry name" value="BIS(5'-ADENOSYL)-TRIPHOSPHATASE"/>
    <property type="match status" value="1"/>
</dbReference>
<dbReference type="Proteomes" id="UP000530660">
    <property type="component" value="Unassembled WGS sequence"/>
</dbReference>
<dbReference type="InterPro" id="IPR051884">
    <property type="entry name" value="Bis(5'-adenosyl)-TPase_reg"/>
</dbReference>
<proteinExistence type="predicted"/>
<feature type="binding site" evidence="4">
    <location>
        <position position="123"/>
    </location>
    <ligand>
        <name>substrate</name>
    </ligand>
</feature>
<evidence type="ECO:0000256" key="4">
    <source>
        <dbReference type="PIRSR" id="PIRSR639383-2"/>
    </source>
</evidence>
<comment type="cofactor">
    <cofactor evidence="7">
        <name>Mn(2+)</name>
        <dbReference type="ChEBI" id="CHEBI:29035"/>
    </cofactor>
</comment>
<organism evidence="9 10">
    <name type="scientific">Cyanidiococcus yangmingshanensis</name>
    <dbReference type="NCBI Taxonomy" id="2690220"/>
    <lineage>
        <taxon>Eukaryota</taxon>
        <taxon>Rhodophyta</taxon>
        <taxon>Bangiophyceae</taxon>
        <taxon>Cyanidiales</taxon>
        <taxon>Cyanidiaceae</taxon>
        <taxon>Cyanidiococcus</taxon>
    </lineage>
</organism>
<evidence type="ECO:0000256" key="2">
    <source>
        <dbReference type="ARBA" id="ARBA00022801"/>
    </source>
</evidence>
<evidence type="ECO:0000256" key="5">
    <source>
        <dbReference type="PIRSR" id="PIRSR639383-3"/>
    </source>
</evidence>
<accession>A0A7J7IGL4</accession>
<dbReference type="PANTHER" id="PTHR46243">
    <property type="entry name" value="BIS(5'-ADENOSYL)-TRIPHOSPHATASE"/>
    <property type="match status" value="1"/>
</dbReference>
<evidence type="ECO:0000313" key="9">
    <source>
        <dbReference type="EMBL" id="KAF6001890.1"/>
    </source>
</evidence>
<evidence type="ECO:0000259" key="8">
    <source>
        <dbReference type="PROSITE" id="PS51084"/>
    </source>
</evidence>
<dbReference type="CDD" id="cd01275">
    <property type="entry name" value="FHIT"/>
    <property type="match status" value="1"/>
</dbReference>
<dbReference type="OrthoDB" id="680339at2759"/>
<dbReference type="SUPFAM" id="SSF54197">
    <property type="entry name" value="HIT-like"/>
    <property type="match status" value="1"/>
</dbReference>
<dbReference type="AlphaFoldDB" id="A0A7J7IGL4"/>
<feature type="short sequence motif" description="Histidine triad motif" evidence="6">
    <location>
        <begin position="119"/>
        <end position="123"/>
    </location>
</feature>
<evidence type="ECO:0000256" key="1">
    <source>
        <dbReference type="ARBA" id="ARBA00022741"/>
    </source>
</evidence>
<dbReference type="InterPro" id="IPR011146">
    <property type="entry name" value="HIT-like"/>
</dbReference>
<comment type="caution">
    <text evidence="9">The sequence shown here is derived from an EMBL/GenBank/DDBJ whole genome shotgun (WGS) entry which is preliminary data.</text>
</comment>
<feature type="binding site" evidence="4">
    <location>
        <begin position="114"/>
        <end position="117"/>
    </location>
    <ligand>
        <name>substrate</name>
    </ligand>
</feature>
<dbReference type="FunFam" id="3.30.428.10:FF:000011">
    <property type="entry name" value="Fragile histidine triad"/>
    <property type="match status" value="1"/>
</dbReference>
<dbReference type="EMBL" id="VWRR01000012">
    <property type="protein sequence ID" value="KAF6001890.1"/>
    <property type="molecule type" value="Genomic_DNA"/>
</dbReference>
<gene>
    <name evidence="9" type="ORF">F1559_000951</name>
</gene>
<feature type="site" description="Important for induction of apoptosis" evidence="5">
    <location>
        <position position="139"/>
    </location>
</feature>
<dbReference type="GO" id="GO:0000166">
    <property type="term" value="F:nucleotide binding"/>
    <property type="evidence" value="ECO:0007669"/>
    <property type="project" value="UniProtKB-KW"/>
</dbReference>
<feature type="active site" description="Tele-AMP-histidine intermediate" evidence="3">
    <location>
        <position position="121"/>
    </location>
</feature>
<dbReference type="PROSITE" id="PS00892">
    <property type="entry name" value="HIT_1"/>
    <property type="match status" value="1"/>
</dbReference>
<protein>
    <recommendedName>
        <fullName evidence="7">Bis(5'-adenosyl)-triphosphatase</fullName>
        <ecNumber evidence="7">3.6.1.29</ecNumber>
    </recommendedName>
</protein>
<evidence type="ECO:0000313" key="10">
    <source>
        <dbReference type="Proteomes" id="UP000530660"/>
    </source>
</evidence>
<sequence length="181" mass="20526">MTGYTAKSCCGSVITTSTLSAMLYRFGAFRISRTTEVFYSTKLSLAIVNLRPIVSHHVLVLPRRCVARFADLTPAEVADLWLSAQRIGSRLEKYGHSRGVRGIQFVIQDGVAAGQTVEHVHVHIVPRVPGDFVPNDAVYSELEKQRFYVEEKNRSNRTPEEMQAERDELVRLFPEEEYQVL</sequence>
<keyword evidence="1 7" id="KW-0547">Nucleotide-binding</keyword>
<reference evidence="9 10" key="1">
    <citation type="journal article" date="2020" name="J. Phycol.">
        <title>Comparative genome analysis reveals Cyanidiococcus gen. nov., a new extremophilic red algal genus sister to Cyanidioschyzon (Cyanidioschyzonaceae, Rhodophyta).</title>
        <authorList>
            <person name="Liu S.-L."/>
            <person name="Chiang Y.-R."/>
            <person name="Yoon H.S."/>
            <person name="Fu H.-Y."/>
        </authorList>
    </citation>
    <scope>NUCLEOTIDE SEQUENCE [LARGE SCALE GENOMIC DNA]</scope>
    <source>
        <strain evidence="9 10">THAL066</strain>
    </source>
</reference>
<feature type="domain" description="HIT" evidence="8">
    <location>
        <begin position="24"/>
        <end position="134"/>
    </location>
</feature>
<dbReference type="EC" id="3.6.1.29" evidence="7"/>
<dbReference type="PROSITE" id="PS51084">
    <property type="entry name" value="HIT_2"/>
    <property type="match status" value="1"/>
</dbReference>
<keyword evidence="10" id="KW-1185">Reference proteome</keyword>
<dbReference type="Pfam" id="PF01230">
    <property type="entry name" value="HIT"/>
    <property type="match status" value="1"/>
</dbReference>
<comment type="catalytic activity">
    <reaction evidence="7">
        <text>P(1),P(3)-bis(5'-adenosyl) triphosphate + H2O = AMP + ADP + 2 H(+)</text>
        <dbReference type="Rhea" id="RHEA:13893"/>
        <dbReference type="ChEBI" id="CHEBI:15377"/>
        <dbReference type="ChEBI" id="CHEBI:15378"/>
        <dbReference type="ChEBI" id="CHEBI:58529"/>
        <dbReference type="ChEBI" id="CHEBI:456215"/>
        <dbReference type="ChEBI" id="CHEBI:456216"/>
        <dbReference type="EC" id="3.6.1.29"/>
    </reaction>
</comment>
<dbReference type="InterPro" id="IPR019808">
    <property type="entry name" value="Histidine_triad_CS"/>
</dbReference>
<evidence type="ECO:0000256" key="3">
    <source>
        <dbReference type="PIRSR" id="PIRSR639383-1"/>
    </source>
</evidence>
<evidence type="ECO:0000256" key="6">
    <source>
        <dbReference type="PROSITE-ProRule" id="PRU00464"/>
    </source>
</evidence>
<evidence type="ECO:0000256" key="7">
    <source>
        <dbReference type="RuleBase" id="RU366076"/>
    </source>
</evidence>
<dbReference type="GO" id="GO:0047710">
    <property type="term" value="F:bis(5'-adenosyl)-triphosphatase activity"/>
    <property type="evidence" value="ECO:0007669"/>
    <property type="project" value="UniProtKB-UniRule"/>
</dbReference>